<organism evidence="1 2">
    <name type="scientific">Gossypium harknessii</name>
    <dbReference type="NCBI Taxonomy" id="34285"/>
    <lineage>
        <taxon>Eukaryota</taxon>
        <taxon>Viridiplantae</taxon>
        <taxon>Streptophyta</taxon>
        <taxon>Embryophyta</taxon>
        <taxon>Tracheophyta</taxon>
        <taxon>Spermatophyta</taxon>
        <taxon>Magnoliopsida</taxon>
        <taxon>eudicotyledons</taxon>
        <taxon>Gunneridae</taxon>
        <taxon>Pentapetalae</taxon>
        <taxon>rosids</taxon>
        <taxon>malvids</taxon>
        <taxon>Malvales</taxon>
        <taxon>Malvaceae</taxon>
        <taxon>Malvoideae</taxon>
        <taxon>Gossypium</taxon>
    </lineage>
</organism>
<evidence type="ECO:0000313" key="2">
    <source>
        <dbReference type="Proteomes" id="UP000593560"/>
    </source>
</evidence>
<gene>
    <name evidence="1" type="ORF">Gohar_017587</name>
</gene>
<comment type="caution">
    <text evidence="1">The sequence shown here is derived from an EMBL/GenBank/DDBJ whole genome shotgun (WGS) entry which is preliminary data.</text>
</comment>
<proteinExistence type="predicted"/>
<sequence>MRTRPSTLLLHFFPNFQLGPNFSHPLHWSIPPHLCTFLHPSTKAMPCEFLPANLRLLATSPISMTPPSGIGFHFRFKNKEAERRTSLGLSGTRHLSSWGPGLATSLGKCT</sequence>
<name>A0A7J9G7Q6_9ROSI</name>
<dbReference type="AlphaFoldDB" id="A0A7J9G7Q6"/>
<evidence type="ECO:0000313" key="1">
    <source>
        <dbReference type="EMBL" id="MBA0793164.1"/>
    </source>
</evidence>
<accession>A0A7J9G7Q6</accession>
<protein>
    <submittedName>
        <fullName evidence="1">Uncharacterized protein</fullName>
    </submittedName>
</protein>
<dbReference type="EMBL" id="JABFAD010000002">
    <property type="protein sequence ID" value="MBA0793164.1"/>
    <property type="molecule type" value="Genomic_DNA"/>
</dbReference>
<dbReference type="OrthoDB" id="10482145at2759"/>
<reference evidence="1 2" key="1">
    <citation type="journal article" date="2019" name="Genome Biol. Evol.">
        <title>Insights into the evolution of the New World diploid cottons (Gossypium, subgenus Houzingenia) based on genome sequencing.</title>
        <authorList>
            <person name="Grover C.E."/>
            <person name="Arick M.A. 2nd"/>
            <person name="Thrash A."/>
            <person name="Conover J.L."/>
            <person name="Sanders W.S."/>
            <person name="Peterson D.G."/>
            <person name="Frelichowski J.E."/>
            <person name="Scheffler J.A."/>
            <person name="Scheffler B.E."/>
            <person name="Wendel J.F."/>
        </authorList>
    </citation>
    <scope>NUCLEOTIDE SEQUENCE [LARGE SCALE GENOMIC DNA]</scope>
    <source>
        <strain evidence="1">0</strain>
        <tissue evidence="1">Leaf</tissue>
    </source>
</reference>
<dbReference type="Proteomes" id="UP000593560">
    <property type="component" value="Unassembled WGS sequence"/>
</dbReference>
<keyword evidence="2" id="KW-1185">Reference proteome</keyword>